<dbReference type="GO" id="GO:0046872">
    <property type="term" value="F:metal ion binding"/>
    <property type="evidence" value="ECO:0007669"/>
    <property type="project" value="UniProtKB-KW"/>
</dbReference>
<dbReference type="InterPro" id="IPR008283">
    <property type="entry name" value="Peptidase_M17_N"/>
</dbReference>
<dbReference type="EMBL" id="OE007849">
    <property type="protein sequence ID" value="CAD7463356.1"/>
    <property type="molecule type" value="Genomic_DNA"/>
</dbReference>
<gene>
    <name evidence="5" type="ORF">TTEB3V08_LOCUS11242</name>
</gene>
<name>A0A7R9P115_9NEOP</name>
<dbReference type="Pfam" id="PF02789">
    <property type="entry name" value="Peptidase_M17_N"/>
    <property type="match status" value="1"/>
</dbReference>
<evidence type="ECO:0000313" key="5">
    <source>
        <dbReference type="EMBL" id="CAD7463356.1"/>
    </source>
</evidence>
<dbReference type="GO" id="GO:0006508">
    <property type="term" value="P:proteolysis"/>
    <property type="evidence" value="ECO:0007669"/>
    <property type="project" value="InterPro"/>
</dbReference>
<dbReference type="AlphaFoldDB" id="A0A7R9P115"/>
<comment type="cofactor">
    <cofactor evidence="1">
        <name>a divalent metal cation</name>
        <dbReference type="ChEBI" id="CHEBI:60240"/>
    </cofactor>
</comment>
<evidence type="ECO:0000259" key="3">
    <source>
        <dbReference type="Pfam" id="PF02789"/>
    </source>
</evidence>
<dbReference type="GO" id="GO:0070006">
    <property type="term" value="F:metalloaminopeptidase activity"/>
    <property type="evidence" value="ECO:0007669"/>
    <property type="project" value="InterPro"/>
</dbReference>
<reference evidence="5" key="1">
    <citation type="submission" date="2020-11" db="EMBL/GenBank/DDBJ databases">
        <authorList>
            <person name="Tran Van P."/>
        </authorList>
    </citation>
    <scope>NUCLEOTIDE SEQUENCE</scope>
</reference>
<evidence type="ECO:0000256" key="2">
    <source>
        <dbReference type="ARBA" id="ARBA00022723"/>
    </source>
</evidence>
<sequence>MTDVSSKINIQTGALLMKVLKTFIWKQGEVNVFHGLHQDLDPIAVVGLGRRKGNTVEEGIDENKEAARIASAVGCRALRTLRMANIEVEDFDGLAESAAVGSILEMYESGKHYSLGHVLSDSGIQPYDIISNREQWRIGLVKASSQNYVRQLMEMPAALRFYACGGYQSTVGQDSTVAIAQSSISRAIDEVTRAINDHLFNRWVRLDLHPASLATLRQGFDMENNFPGVIGAIDCTHVAIVAPPIDDPVYRERDYFNRKQFHSINVQLVCDAYMKILNVNSRYPGATHDSFIFANSNLRRALQEVYRRNNNGSMWLLGNSPDLDLNLKLLVLDNLAQHDTSVLANYATEAGYGH</sequence>
<protein>
    <recommendedName>
        <fullName evidence="6">DDE Tnp4 domain-containing protein</fullName>
    </recommendedName>
</protein>
<proteinExistence type="predicted"/>
<evidence type="ECO:0000256" key="1">
    <source>
        <dbReference type="ARBA" id="ARBA00001968"/>
    </source>
</evidence>
<dbReference type="SUPFAM" id="SSF52949">
    <property type="entry name" value="Macro domain-like"/>
    <property type="match status" value="1"/>
</dbReference>
<keyword evidence="2" id="KW-0479">Metal-binding</keyword>
<feature type="domain" description="DDE Tnp4" evidence="4">
    <location>
        <begin position="233"/>
        <end position="319"/>
    </location>
</feature>
<feature type="domain" description="Peptidase M17 leucyl aminopeptidase N-terminal" evidence="3">
    <location>
        <begin position="26"/>
        <end position="108"/>
    </location>
</feature>
<organism evidence="5">
    <name type="scientific">Timema tahoe</name>
    <dbReference type="NCBI Taxonomy" id="61484"/>
    <lineage>
        <taxon>Eukaryota</taxon>
        <taxon>Metazoa</taxon>
        <taxon>Ecdysozoa</taxon>
        <taxon>Arthropoda</taxon>
        <taxon>Hexapoda</taxon>
        <taxon>Insecta</taxon>
        <taxon>Pterygota</taxon>
        <taxon>Neoptera</taxon>
        <taxon>Polyneoptera</taxon>
        <taxon>Phasmatodea</taxon>
        <taxon>Timematodea</taxon>
        <taxon>Timematoidea</taxon>
        <taxon>Timematidae</taxon>
        <taxon>Timema</taxon>
    </lineage>
</organism>
<dbReference type="InterPro" id="IPR027806">
    <property type="entry name" value="HARBI1_dom"/>
</dbReference>
<dbReference type="Pfam" id="PF13359">
    <property type="entry name" value="DDE_Tnp_4"/>
    <property type="match status" value="1"/>
</dbReference>
<evidence type="ECO:0008006" key="6">
    <source>
        <dbReference type="Google" id="ProtNLM"/>
    </source>
</evidence>
<dbReference type="Gene3D" id="3.40.220.10">
    <property type="entry name" value="Leucine Aminopeptidase, subunit E, domain 1"/>
    <property type="match status" value="1"/>
</dbReference>
<accession>A0A7R9P115</accession>
<evidence type="ECO:0000259" key="4">
    <source>
        <dbReference type="Pfam" id="PF13359"/>
    </source>
</evidence>
<dbReference type="InterPro" id="IPR043472">
    <property type="entry name" value="Macro_dom-like"/>
</dbReference>